<dbReference type="InterPro" id="IPR027417">
    <property type="entry name" value="P-loop_NTPase"/>
</dbReference>
<reference evidence="4 5" key="1">
    <citation type="journal article" date="2023" name="Commun. Biol.">
        <title>Genome analysis of Parmales, the sister group of diatoms, reveals the evolutionary specialization of diatoms from phago-mixotrophs to photoautotrophs.</title>
        <authorList>
            <person name="Ban H."/>
            <person name="Sato S."/>
            <person name="Yoshikawa S."/>
            <person name="Yamada K."/>
            <person name="Nakamura Y."/>
            <person name="Ichinomiya M."/>
            <person name="Sato N."/>
            <person name="Blanc-Mathieu R."/>
            <person name="Endo H."/>
            <person name="Kuwata A."/>
            <person name="Ogata H."/>
        </authorList>
    </citation>
    <scope>NUCLEOTIDE SEQUENCE [LARGE SCALE GENOMIC DNA]</scope>
</reference>
<keyword evidence="1" id="KW-0547">Nucleotide-binding</keyword>
<evidence type="ECO:0000259" key="3">
    <source>
        <dbReference type="Pfam" id="PF06414"/>
    </source>
</evidence>
<organism evidence="4 5">
    <name type="scientific">Tetraparma gracilis</name>
    <dbReference type="NCBI Taxonomy" id="2962635"/>
    <lineage>
        <taxon>Eukaryota</taxon>
        <taxon>Sar</taxon>
        <taxon>Stramenopiles</taxon>
        <taxon>Ochrophyta</taxon>
        <taxon>Bolidophyceae</taxon>
        <taxon>Parmales</taxon>
        <taxon>Triparmaceae</taxon>
        <taxon>Tetraparma</taxon>
    </lineage>
</organism>
<dbReference type="Pfam" id="PF06414">
    <property type="entry name" value="Zeta_toxin"/>
    <property type="match status" value="1"/>
</dbReference>
<keyword evidence="5" id="KW-1185">Reference proteome</keyword>
<feature type="domain" description="Zeta toxin" evidence="3">
    <location>
        <begin position="26"/>
        <end position="188"/>
    </location>
</feature>
<evidence type="ECO:0000256" key="1">
    <source>
        <dbReference type="ARBA" id="ARBA00022741"/>
    </source>
</evidence>
<accession>A0ABQ6N8P9</accession>
<dbReference type="SUPFAM" id="SSF52540">
    <property type="entry name" value="P-loop containing nucleoside triphosphate hydrolases"/>
    <property type="match status" value="1"/>
</dbReference>
<sequence length="267" mass="29607">MQKLQDSIISELLNMSQIVDVNDQVCTTPTRPWLVFTAGSMGAGKSYTIKKLMEENLFPMLAFVGVDPDVVRRYLPEYEGYVQRSKADAGEFTRKESGFIVEILTEAALREGKNVLVDGSLRDHEWYTLYIARLRASYPNLRIAILHISAPPEVVYARARRRGDETGRYVPETLLQETLESVPRSVSILSPLVDYVAEFVNDSDGIRYKLGAGGEGGGGGAEVKLGEGGEAWDKFHEVWMQTCKWVPKAARKKVTGIGAAALDSDED</sequence>
<evidence type="ECO:0000256" key="2">
    <source>
        <dbReference type="ARBA" id="ARBA00022840"/>
    </source>
</evidence>
<dbReference type="Gene3D" id="3.40.50.300">
    <property type="entry name" value="P-loop containing nucleotide triphosphate hydrolases"/>
    <property type="match status" value="1"/>
</dbReference>
<keyword evidence="2" id="KW-0067">ATP-binding</keyword>
<dbReference type="InterPro" id="IPR010488">
    <property type="entry name" value="Zeta_toxin_domain"/>
</dbReference>
<proteinExistence type="predicted"/>
<gene>
    <name evidence="4" type="ORF">TeGR_g9128</name>
</gene>
<evidence type="ECO:0000313" key="4">
    <source>
        <dbReference type="EMBL" id="GMI43336.1"/>
    </source>
</evidence>
<name>A0ABQ6N8P9_9STRA</name>
<comment type="caution">
    <text evidence="4">The sequence shown here is derived from an EMBL/GenBank/DDBJ whole genome shotgun (WGS) entry which is preliminary data.</text>
</comment>
<protein>
    <recommendedName>
        <fullName evidence="3">Zeta toxin domain-containing protein</fullName>
    </recommendedName>
</protein>
<evidence type="ECO:0000313" key="5">
    <source>
        <dbReference type="Proteomes" id="UP001165060"/>
    </source>
</evidence>
<dbReference type="EMBL" id="BRYB01002339">
    <property type="protein sequence ID" value="GMI43336.1"/>
    <property type="molecule type" value="Genomic_DNA"/>
</dbReference>
<dbReference type="Proteomes" id="UP001165060">
    <property type="component" value="Unassembled WGS sequence"/>
</dbReference>